<accession>A0ABN2RGI3</accession>
<sequence>MFSLSCSRVASAVGAAVAAAVIGVSAAAVAVAGPSSNAPGDDLPQRSTVEDRSYPGAAKILAERSISLKSGDGRILLVDCGSAPDLVEVYSRTKGTFCFKIIGATGYLALDLPETYTVKGNSHRLQVSLTAQGRTTTATVEKESWTPVGEGTGGAPSVLVEIRTL</sequence>
<evidence type="ECO:0008006" key="4">
    <source>
        <dbReference type="Google" id="ProtNLM"/>
    </source>
</evidence>
<reference evidence="2 3" key="1">
    <citation type="journal article" date="2019" name="Int. J. Syst. Evol. Microbiol.">
        <title>The Global Catalogue of Microorganisms (GCM) 10K type strain sequencing project: providing services to taxonomists for standard genome sequencing and annotation.</title>
        <authorList>
            <consortium name="The Broad Institute Genomics Platform"/>
            <consortium name="The Broad Institute Genome Sequencing Center for Infectious Disease"/>
            <person name="Wu L."/>
            <person name="Ma J."/>
        </authorList>
    </citation>
    <scope>NUCLEOTIDE SEQUENCE [LARGE SCALE GENOMIC DNA]</scope>
    <source>
        <strain evidence="2 3">JCM 14545</strain>
    </source>
</reference>
<evidence type="ECO:0000313" key="2">
    <source>
        <dbReference type="EMBL" id="GAA1968449.1"/>
    </source>
</evidence>
<organism evidence="2 3">
    <name type="scientific">Amycolatopsis minnesotensis</name>
    <dbReference type="NCBI Taxonomy" id="337894"/>
    <lineage>
        <taxon>Bacteria</taxon>
        <taxon>Bacillati</taxon>
        <taxon>Actinomycetota</taxon>
        <taxon>Actinomycetes</taxon>
        <taxon>Pseudonocardiales</taxon>
        <taxon>Pseudonocardiaceae</taxon>
        <taxon>Amycolatopsis</taxon>
    </lineage>
</organism>
<dbReference type="EMBL" id="BAAANN010000018">
    <property type="protein sequence ID" value="GAA1968449.1"/>
    <property type="molecule type" value="Genomic_DNA"/>
</dbReference>
<comment type="caution">
    <text evidence="2">The sequence shown here is derived from an EMBL/GenBank/DDBJ whole genome shotgun (WGS) entry which is preliminary data.</text>
</comment>
<gene>
    <name evidence="2" type="ORF">GCM10009754_46830</name>
</gene>
<proteinExistence type="predicted"/>
<dbReference type="Proteomes" id="UP001501116">
    <property type="component" value="Unassembled WGS sequence"/>
</dbReference>
<feature type="chain" id="PRO_5046849442" description="Secreted protein" evidence="1">
    <location>
        <begin position="31"/>
        <end position="165"/>
    </location>
</feature>
<feature type="signal peptide" evidence="1">
    <location>
        <begin position="1"/>
        <end position="30"/>
    </location>
</feature>
<evidence type="ECO:0000313" key="3">
    <source>
        <dbReference type="Proteomes" id="UP001501116"/>
    </source>
</evidence>
<keyword evidence="3" id="KW-1185">Reference proteome</keyword>
<evidence type="ECO:0000256" key="1">
    <source>
        <dbReference type="SAM" id="SignalP"/>
    </source>
</evidence>
<protein>
    <recommendedName>
        <fullName evidence="4">Secreted protein</fullName>
    </recommendedName>
</protein>
<name>A0ABN2RGI3_9PSEU</name>
<keyword evidence="1" id="KW-0732">Signal</keyword>